<dbReference type="OrthoDB" id="4751481at2"/>
<dbReference type="Pfam" id="PF10517">
    <property type="entry name" value="DM13"/>
    <property type="match status" value="1"/>
</dbReference>
<reference evidence="3 4" key="1">
    <citation type="journal article" date="2013" name="Int. J. Syst. Evol. Microbiol.">
        <title>Ilumatobacter nonamiense sp. nov. and Ilumatobacter coccineum sp. nov., isolated from seashore sand.</title>
        <authorList>
            <person name="Matsumoto A."/>
            <person name="Kasai H."/>
            <person name="Matsuo Y."/>
            <person name="Shizuri Y."/>
            <person name="Ichikawa N."/>
            <person name="Fujita N."/>
            <person name="Omura S."/>
            <person name="Takahashi Y."/>
        </authorList>
    </citation>
    <scope>NUCLEOTIDE SEQUENCE [LARGE SCALE GENOMIC DNA]</scope>
    <source>
        <strain evidence="4">NBRC 103263 / KCTC 29153 / YM16-304</strain>
    </source>
</reference>
<sequence length="213" mass="22846">MNWIRNNLKVAVPGAVVGLAVVAYLAFGVFGIHTKFIDDEVSEDVPVFDSGAASAIVSDEVDQATTDEMNEVMEAEQTPVEVVADEPMPDMDDEPEATPTITTVVEGQFVARSHPGSGTATVITDGTTQRFLRFEDFETDNGPDLFVYLTTASADAPADDFGVDGEFVNLGRLKGNVGPQNYEIPVDVDLAAFDTVVVWCDRFSVAFTAADLV</sequence>
<name>A0A6C7EIV3_ILUCY</name>
<organism evidence="3 4">
    <name type="scientific">Ilumatobacter coccineus (strain NBRC 103263 / KCTC 29153 / YM16-304)</name>
    <dbReference type="NCBI Taxonomy" id="1313172"/>
    <lineage>
        <taxon>Bacteria</taxon>
        <taxon>Bacillati</taxon>
        <taxon>Actinomycetota</taxon>
        <taxon>Acidimicrobiia</taxon>
        <taxon>Acidimicrobiales</taxon>
        <taxon>Ilumatobacteraceae</taxon>
        <taxon>Ilumatobacter</taxon>
    </lineage>
</organism>
<dbReference type="PROSITE" id="PS51549">
    <property type="entry name" value="DM13"/>
    <property type="match status" value="1"/>
</dbReference>
<keyword evidence="1" id="KW-0812">Transmembrane</keyword>
<feature type="domain" description="DM13" evidence="2">
    <location>
        <begin position="102"/>
        <end position="213"/>
    </location>
</feature>
<dbReference type="RefSeq" id="WP_015443715.1">
    <property type="nucleotide sequence ID" value="NC_020520.1"/>
</dbReference>
<evidence type="ECO:0000259" key="2">
    <source>
        <dbReference type="PROSITE" id="PS51549"/>
    </source>
</evidence>
<evidence type="ECO:0000313" key="4">
    <source>
        <dbReference type="Proteomes" id="UP000011863"/>
    </source>
</evidence>
<accession>A0A6C7EIV3</accession>
<protein>
    <recommendedName>
        <fullName evidence="2">DM13 domain-containing protein</fullName>
    </recommendedName>
</protein>
<evidence type="ECO:0000313" key="3">
    <source>
        <dbReference type="EMBL" id="BAN04468.1"/>
    </source>
</evidence>
<keyword evidence="1" id="KW-0472">Membrane</keyword>
<proteinExistence type="predicted"/>
<feature type="transmembrane region" description="Helical" evidence="1">
    <location>
        <begin position="12"/>
        <end position="32"/>
    </location>
</feature>
<evidence type="ECO:0000256" key="1">
    <source>
        <dbReference type="SAM" id="Phobius"/>
    </source>
</evidence>
<dbReference type="Proteomes" id="UP000011863">
    <property type="component" value="Chromosome"/>
</dbReference>
<gene>
    <name evidence="3" type="ORF">YM304_41540</name>
</gene>
<dbReference type="EMBL" id="AP012057">
    <property type="protein sequence ID" value="BAN04468.1"/>
    <property type="molecule type" value="Genomic_DNA"/>
</dbReference>
<dbReference type="AlphaFoldDB" id="A0A6C7EIV3"/>
<dbReference type="InterPro" id="IPR019545">
    <property type="entry name" value="DM13_domain"/>
</dbReference>
<dbReference type="KEGG" id="aym:YM304_41540"/>
<keyword evidence="1" id="KW-1133">Transmembrane helix</keyword>
<keyword evidence="4" id="KW-1185">Reference proteome</keyword>